<feature type="region of interest" description="Disordered" evidence="1">
    <location>
        <begin position="1"/>
        <end position="46"/>
    </location>
</feature>
<evidence type="ECO:0000313" key="4">
    <source>
        <dbReference type="Proteomes" id="UP001500301"/>
    </source>
</evidence>
<keyword evidence="2" id="KW-0472">Membrane</keyword>
<feature type="transmembrane region" description="Helical" evidence="2">
    <location>
        <begin position="55"/>
        <end position="77"/>
    </location>
</feature>
<protein>
    <submittedName>
        <fullName evidence="3">Uncharacterized protein</fullName>
    </submittedName>
</protein>
<evidence type="ECO:0000313" key="3">
    <source>
        <dbReference type="EMBL" id="GAA3543971.1"/>
    </source>
</evidence>
<accession>A0ABP6W3C7</accession>
<gene>
    <name evidence="3" type="ORF">GCM10022263_33880</name>
</gene>
<keyword evidence="4" id="KW-1185">Reference proteome</keyword>
<evidence type="ECO:0000256" key="1">
    <source>
        <dbReference type="SAM" id="MobiDB-lite"/>
    </source>
</evidence>
<organism evidence="3 4">
    <name type="scientific">Nocardioides daeguensis</name>
    <dbReference type="NCBI Taxonomy" id="908359"/>
    <lineage>
        <taxon>Bacteria</taxon>
        <taxon>Bacillati</taxon>
        <taxon>Actinomycetota</taxon>
        <taxon>Actinomycetes</taxon>
        <taxon>Propionibacteriales</taxon>
        <taxon>Nocardioidaceae</taxon>
        <taxon>Nocardioides</taxon>
    </lineage>
</organism>
<comment type="caution">
    <text evidence="3">The sequence shown here is derived from an EMBL/GenBank/DDBJ whole genome shotgun (WGS) entry which is preliminary data.</text>
</comment>
<keyword evidence="2" id="KW-1133">Transmembrane helix</keyword>
<name>A0ABP6W3C7_9ACTN</name>
<dbReference type="EMBL" id="BAABBB010000018">
    <property type="protein sequence ID" value="GAA3543971.1"/>
    <property type="molecule type" value="Genomic_DNA"/>
</dbReference>
<proteinExistence type="predicted"/>
<dbReference type="Proteomes" id="UP001500301">
    <property type="component" value="Unassembled WGS sequence"/>
</dbReference>
<keyword evidence="2" id="KW-0812">Transmembrane</keyword>
<dbReference type="RefSeq" id="WP_218233447.1">
    <property type="nucleotide sequence ID" value="NZ_BAABBB010000018.1"/>
</dbReference>
<sequence length="231" mass="25214">MAPRKWKQYRPDETPDPDGAPAQPPTHQSYRQPKQAKPVRSLEERTVRNRGFHPTGLLITGAALVLTLGAAAAFAIAGSEDAPAADRPQSDKGFDALVAALKEERGSTLVRNAIIYPDYAVVDVPYKLDDLTDEREISYYWNGELSESTKGTGDEETFDLADVDSSVLDGLCVQVKALVEDPTDCSIYISKPSPEDTTPEWIRASTSNEFNQSASIEFALDGTVIEVRPPS</sequence>
<evidence type="ECO:0000256" key="2">
    <source>
        <dbReference type="SAM" id="Phobius"/>
    </source>
</evidence>
<reference evidence="4" key="1">
    <citation type="journal article" date="2019" name="Int. J. Syst. Evol. Microbiol.">
        <title>The Global Catalogue of Microorganisms (GCM) 10K type strain sequencing project: providing services to taxonomists for standard genome sequencing and annotation.</title>
        <authorList>
            <consortium name="The Broad Institute Genomics Platform"/>
            <consortium name="The Broad Institute Genome Sequencing Center for Infectious Disease"/>
            <person name="Wu L."/>
            <person name="Ma J."/>
        </authorList>
    </citation>
    <scope>NUCLEOTIDE SEQUENCE [LARGE SCALE GENOMIC DNA]</scope>
    <source>
        <strain evidence="4">JCM 17460</strain>
    </source>
</reference>